<dbReference type="Pfam" id="PF00293">
    <property type="entry name" value="NUDIX"/>
    <property type="match status" value="1"/>
</dbReference>
<organism evidence="3 4">
    <name type="scientific">Actinocorallia herbida</name>
    <dbReference type="NCBI Taxonomy" id="58109"/>
    <lineage>
        <taxon>Bacteria</taxon>
        <taxon>Bacillati</taxon>
        <taxon>Actinomycetota</taxon>
        <taxon>Actinomycetes</taxon>
        <taxon>Streptosporangiales</taxon>
        <taxon>Thermomonosporaceae</taxon>
        <taxon>Actinocorallia</taxon>
    </lineage>
</organism>
<dbReference type="CDD" id="cd03674">
    <property type="entry name" value="NUDIX_Hydrolase"/>
    <property type="match status" value="1"/>
</dbReference>
<sequence length="179" mass="19420">MSDLHTDAVEVLTGWRAPDPGQEAMREDFLGHLSRHQDGMWRACRPGHLTASTLVLSADRSRVLLTLHGKLKMWLQMGGHCEPGDATLAAAALREATEESGIAGLALSVAPVQLDRHPVPCHPEGSWHLDVQYLAVAPEGARYMISAESDDLRWFEVDALPDLTDTALRSLVARAALAG</sequence>
<comment type="similarity">
    <text evidence="1">Belongs to the Nudix hydrolase family.</text>
</comment>
<name>A0A3N1CPA2_9ACTN</name>
<keyword evidence="4" id="KW-1185">Reference proteome</keyword>
<dbReference type="InterPro" id="IPR015797">
    <property type="entry name" value="NUDIX_hydrolase-like_dom_sf"/>
</dbReference>
<dbReference type="Proteomes" id="UP000272400">
    <property type="component" value="Unassembled WGS sequence"/>
</dbReference>
<protein>
    <submittedName>
        <fullName evidence="3">8-oxo-dGTP pyrophosphatase MutT (NUDIX family)</fullName>
    </submittedName>
</protein>
<evidence type="ECO:0000256" key="1">
    <source>
        <dbReference type="ARBA" id="ARBA00005582"/>
    </source>
</evidence>
<comment type="caution">
    <text evidence="3">The sequence shown here is derived from an EMBL/GenBank/DDBJ whole genome shotgun (WGS) entry which is preliminary data.</text>
</comment>
<evidence type="ECO:0000259" key="2">
    <source>
        <dbReference type="PROSITE" id="PS51462"/>
    </source>
</evidence>
<dbReference type="Gene3D" id="3.90.79.10">
    <property type="entry name" value="Nucleoside Triphosphate Pyrophosphohydrolase"/>
    <property type="match status" value="1"/>
</dbReference>
<gene>
    <name evidence="3" type="ORF">EDD29_0633</name>
</gene>
<dbReference type="SUPFAM" id="SSF55811">
    <property type="entry name" value="Nudix"/>
    <property type="match status" value="1"/>
</dbReference>
<dbReference type="InterPro" id="IPR000086">
    <property type="entry name" value="NUDIX_hydrolase_dom"/>
</dbReference>
<feature type="domain" description="Nudix hydrolase" evidence="2">
    <location>
        <begin position="46"/>
        <end position="177"/>
    </location>
</feature>
<dbReference type="PANTHER" id="PTHR43736:SF1">
    <property type="entry name" value="DIHYDRONEOPTERIN TRIPHOSPHATE DIPHOSPHATASE"/>
    <property type="match status" value="1"/>
</dbReference>
<dbReference type="EMBL" id="RJKE01000001">
    <property type="protein sequence ID" value="ROO83141.1"/>
    <property type="molecule type" value="Genomic_DNA"/>
</dbReference>
<dbReference type="RefSeq" id="WP_246052477.1">
    <property type="nucleotide sequence ID" value="NZ_RJKE01000001.1"/>
</dbReference>
<proteinExistence type="inferred from homology"/>
<dbReference type="PROSITE" id="PS51462">
    <property type="entry name" value="NUDIX"/>
    <property type="match status" value="1"/>
</dbReference>
<dbReference type="AlphaFoldDB" id="A0A3N1CPA2"/>
<dbReference type="PANTHER" id="PTHR43736">
    <property type="entry name" value="ADP-RIBOSE PYROPHOSPHATASE"/>
    <property type="match status" value="1"/>
</dbReference>
<accession>A0A3N1CPA2</accession>
<evidence type="ECO:0000313" key="4">
    <source>
        <dbReference type="Proteomes" id="UP000272400"/>
    </source>
</evidence>
<evidence type="ECO:0000313" key="3">
    <source>
        <dbReference type="EMBL" id="ROO83141.1"/>
    </source>
</evidence>
<reference evidence="3 4" key="1">
    <citation type="submission" date="2018-11" db="EMBL/GenBank/DDBJ databases">
        <title>Sequencing the genomes of 1000 actinobacteria strains.</title>
        <authorList>
            <person name="Klenk H.-P."/>
        </authorList>
    </citation>
    <scope>NUCLEOTIDE SEQUENCE [LARGE SCALE GENOMIC DNA]</scope>
    <source>
        <strain evidence="3 4">DSM 44254</strain>
    </source>
</reference>